<protein>
    <submittedName>
        <fullName evidence="1">Uncharacterized protein</fullName>
    </submittedName>
</protein>
<evidence type="ECO:0000313" key="1">
    <source>
        <dbReference type="EMBL" id="MDM5453167.1"/>
    </source>
</evidence>
<sequence>METRVKKRKADVMSRLERAFAVSFFIHECHKRFKMALTPANF</sequence>
<dbReference type="Proteomes" id="UP001234602">
    <property type="component" value="Unassembled WGS sequence"/>
</dbReference>
<reference evidence="1" key="1">
    <citation type="submission" date="2023-06" db="EMBL/GenBank/DDBJ databases">
        <title>Comparative genomics of Bacillaceae isolates and their secondary metabolite potential.</title>
        <authorList>
            <person name="Song L."/>
            <person name="Nielsen L.J."/>
            <person name="Mohite O."/>
            <person name="Xu X."/>
            <person name="Weber T."/>
            <person name="Kovacs A.T."/>
        </authorList>
    </citation>
    <scope>NUCLEOTIDE SEQUENCE</scope>
    <source>
        <strain evidence="1">D8_B_37</strain>
    </source>
</reference>
<proteinExistence type="predicted"/>
<comment type="caution">
    <text evidence="1">The sequence shown here is derived from an EMBL/GenBank/DDBJ whole genome shotgun (WGS) entry which is preliminary data.</text>
</comment>
<name>A0AAW7ING3_9BACI</name>
<dbReference type="EMBL" id="JAUCEY010000008">
    <property type="protein sequence ID" value="MDM5453167.1"/>
    <property type="molecule type" value="Genomic_DNA"/>
</dbReference>
<organism evidence="1 2">
    <name type="scientific">Peribacillus simplex</name>
    <dbReference type="NCBI Taxonomy" id="1478"/>
    <lineage>
        <taxon>Bacteria</taxon>
        <taxon>Bacillati</taxon>
        <taxon>Bacillota</taxon>
        <taxon>Bacilli</taxon>
        <taxon>Bacillales</taxon>
        <taxon>Bacillaceae</taxon>
        <taxon>Peribacillus</taxon>
    </lineage>
</organism>
<dbReference type="AlphaFoldDB" id="A0AAW7ING3"/>
<evidence type="ECO:0000313" key="2">
    <source>
        <dbReference type="Proteomes" id="UP001234602"/>
    </source>
</evidence>
<gene>
    <name evidence="1" type="ORF">QUF89_13335</name>
</gene>
<accession>A0AAW7ING3</accession>